<dbReference type="GO" id="GO:0006310">
    <property type="term" value="P:DNA recombination"/>
    <property type="evidence" value="ECO:0007669"/>
    <property type="project" value="UniProtKB-KW"/>
</dbReference>
<dbReference type="GO" id="GO:0003677">
    <property type="term" value="F:DNA binding"/>
    <property type="evidence" value="ECO:0007669"/>
    <property type="project" value="UniProtKB-KW"/>
</dbReference>
<dbReference type="SUPFAM" id="SSF56349">
    <property type="entry name" value="DNA breaking-rejoining enzymes"/>
    <property type="match status" value="1"/>
</dbReference>
<sequence length="463" mass="52694">MAIRKRGNRYQVSYRCPGETSPRTETFKSEDEAIIRDKQIKLAKKNGTFEPPVKIKKGTVREAKQEITVSDFLDEYVENYGLKKRGNSYYSMSLGLIKNYIKPYIGDRYVRSLTVRDMDTYYTMLLDRPAVVVPGHMDTGAKITAHTVSRIHKLLKSAFGKAVVWEYTSVNPTMGATLPTAKSKKREVWSDDEAIEALSACEEQPLRLCLYLALGCSMRLGEILGLQWRNVHISDEEVNGGAAYLRVDRELHRCNNNSIEALERVNRSTILYKFPSIMPKQATTTLVLKAPKTDSSNRTIYLPNAVVEELRNIKAQQEEHKQKMGDRYCDRDLVVAQINGNPYEQRVIDKKFYNFIAKNKLRPVVFHSLRHSSTSLKLKLSRGNIKAVQGDTGHAEARMVTDTYAHGFDADRKLIAQEMDAGFFAKVGNVEQEQHVDADTVQRIKALLKTHPDLLTELLKEMD</sequence>
<reference evidence="7 8" key="1">
    <citation type="submission" date="2013-01" db="EMBL/GenBank/DDBJ databases">
        <title>The Genome Sequence of Butyricicoccus pullicaecorum 1.2.</title>
        <authorList>
            <consortium name="The Broad Institute Genome Sequencing Platform"/>
            <person name="Earl A."/>
            <person name="Ward D."/>
            <person name="Feldgarden M."/>
            <person name="Gevers D."/>
            <person name="Van Immerseel F."/>
            <person name="Eeckhaut V."/>
            <person name="Walker B."/>
            <person name="Young S.K."/>
            <person name="Zeng Q."/>
            <person name="Gargeya S."/>
            <person name="Fitzgerald M."/>
            <person name="Haas B."/>
            <person name="Abouelleil A."/>
            <person name="Alvarado L."/>
            <person name="Arachchi H.M."/>
            <person name="Berlin A.M."/>
            <person name="Chapman S.B."/>
            <person name="Dewar J."/>
            <person name="Goldberg J."/>
            <person name="Griggs A."/>
            <person name="Gujja S."/>
            <person name="Hansen M."/>
            <person name="Howarth C."/>
            <person name="Imamovic A."/>
            <person name="Larimer J."/>
            <person name="McCowan C."/>
            <person name="Murphy C."/>
            <person name="Neiman D."/>
            <person name="Pearson M."/>
            <person name="Priest M."/>
            <person name="Roberts A."/>
            <person name="Saif S."/>
            <person name="Shea T."/>
            <person name="Sisk P."/>
            <person name="Sykes S."/>
            <person name="Wortman J."/>
            <person name="Nusbaum C."/>
            <person name="Birren B."/>
        </authorList>
    </citation>
    <scope>NUCLEOTIDE SEQUENCE [LARGE SCALE GENOMIC DNA]</scope>
    <source>
        <strain evidence="7 8">1.2</strain>
    </source>
</reference>
<evidence type="ECO:0000313" key="8">
    <source>
        <dbReference type="Proteomes" id="UP000013981"/>
    </source>
</evidence>
<dbReference type="InterPro" id="IPR011010">
    <property type="entry name" value="DNA_brk_join_enz"/>
</dbReference>
<gene>
    <name evidence="7" type="ORF">HMPREF1526_01751</name>
</gene>
<dbReference type="InterPro" id="IPR010998">
    <property type="entry name" value="Integrase_recombinase_N"/>
</dbReference>
<dbReference type="Pfam" id="PF14659">
    <property type="entry name" value="Phage_int_SAM_3"/>
    <property type="match status" value="1"/>
</dbReference>
<dbReference type="Proteomes" id="UP000013981">
    <property type="component" value="Unassembled WGS sequence"/>
</dbReference>
<protein>
    <recommendedName>
        <fullName evidence="6">Tyr recombinase domain-containing protein</fullName>
    </recommendedName>
</protein>
<evidence type="ECO:0000256" key="4">
    <source>
        <dbReference type="ARBA" id="ARBA00023125"/>
    </source>
</evidence>
<evidence type="ECO:0000313" key="7">
    <source>
        <dbReference type="EMBL" id="EOQ38710.1"/>
    </source>
</evidence>
<dbReference type="eggNOG" id="COG0582">
    <property type="taxonomic scope" value="Bacteria"/>
</dbReference>
<dbReference type="GO" id="GO:0015074">
    <property type="term" value="P:DNA integration"/>
    <property type="evidence" value="ECO:0007669"/>
    <property type="project" value="UniProtKB-KW"/>
</dbReference>
<dbReference type="AlphaFoldDB" id="R8W173"/>
<evidence type="ECO:0000256" key="5">
    <source>
        <dbReference type="ARBA" id="ARBA00023172"/>
    </source>
</evidence>
<proteinExistence type="inferred from homology"/>
<dbReference type="InterPro" id="IPR004107">
    <property type="entry name" value="Integrase_SAM-like_N"/>
</dbReference>
<keyword evidence="3" id="KW-0229">DNA integration</keyword>
<name>R8W173_9FIRM</name>
<dbReference type="EMBL" id="AQOB01000004">
    <property type="protein sequence ID" value="EOQ38710.1"/>
    <property type="molecule type" value="Genomic_DNA"/>
</dbReference>
<dbReference type="PROSITE" id="PS51898">
    <property type="entry name" value="TYR_RECOMBINASE"/>
    <property type="match status" value="1"/>
</dbReference>
<dbReference type="PANTHER" id="PTHR30349">
    <property type="entry name" value="PHAGE INTEGRASE-RELATED"/>
    <property type="match status" value="1"/>
</dbReference>
<comment type="caution">
    <text evidence="7">The sequence shown here is derived from an EMBL/GenBank/DDBJ whole genome shotgun (WGS) entry which is preliminary data.</text>
</comment>
<evidence type="ECO:0000256" key="2">
    <source>
        <dbReference type="ARBA" id="ARBA00008857"/>
    </source>
</evidence>
<dbReference type="Gene3D" id="1.10.443.10">
    <property type="entry name" value="Intergrase catalytic core"/>
    <property type="match status" value="1"/>
</dbReference>
<dbReference type="CDD" id="cd01189">
    <property type="entry name" value="INT_ICEBs1_C_like"/>
    <property type="match status" value="1"/>
</dbReference>
<keyword evidence="8" id="KW-1185">Reference proteome</keyword>
<dbReference type="HOGENOM" id="CLU_027562_17_1_9"/>
<dbReference type="RefSeq" id="WP_016147888.1">
    <property type="nucleotide sequence ID" value="NZ_KB976103.1"/>
</dbReference>
<evidence type="ECO:0000256" key="3">
    <source>
        <dbReference type="ARBA" id="ARBA00022908"/>
    </source>
</evidence>
<feature type="domain" description="Tyr recombinase" evidence="6">
    <location>
        <begin position="184"/>
        <end position="420"/>
    </location>
</feature>
<evidence type="ECO:0000259" key="6">
    <source>
        <dbReference type="PROSITE" id="PS51898"/>
    </source>
</evidence>
<dbReference type="InterPro" id="IPR013762">
    <property type="entry name" value="Integrase-like_cat_sf"/>
</dbReference>
<keyword evidence="5" id="KW-0233">DNA recombination</keyword>
<dbReference type="Gene3D" id="1.10.150.130">
    <property type="match status" value="1"/>
</dbReference>
<dbReference type="InterPro" id="IPR050090">
    <property type="entry name" value="Tyrosine_recombinase_XerCD"/>
</dbReference>
<organism evidence="7 8">
    <name type="scientific">Butyricicoccus pullicaecorum 1.2</name>
    <dbReference type="NCBI Taxonomy" id="1203606"/>
    <lineage>
        <taxon>Bacteria</taxon>
        <taxon>Bacillati</taxon>
        <taxon>Bacillota</taxon>
        <taxon>Clostridia</taxon>
        <taxon>Eubacteriales</taxon>
        <taxon>Butyricicoccaceae</taxon>
        <taxon>Butyricicoccus</taxon>
    </lineage>
</organism>
<comment type="similarity">
    <text evidence="2">Belongs to the 'phage' integrase family.</text>
</comment>
<accession>R8W173</accession>
<comment type="function">
    <text evidence="1">Site-specific tyrosine recombinase, which acts by catalyzing the cutting and rejoining of the recombining DNA molecules.</text>
</comment>
<dbReference type="InterPro" id="IPR002104">
    <property type="entry name" value="Integrase_catalytic"/>
</dbReference>
<dbReference type="PANTHER" id="PTHR30349:SF41">
    <property type="entry name" value="INTEGRASE_RECOMBINASE PROTEIN MJ0367-RELATED"/>
    <property type="match status" value="1"/>
</dbReference>
<keyword evidence="4" id="KW-0238">DNA-binding</keyword>
<dbReference type="PATRIC" id="fig|1203606.4.peg.1705"/>
<evidence type="ECO:0000256" key="1">
    <source>
        <dbReference type="ARBA" id="ARBA00003283"/>
    </source>
</evidence>